<evidence type="ECO:0000313" key="1">
    <source>
        <dbReference type="EMBL" id="MPM28221.1"/>
    </source>
</evidence>
<accession>A0A644YK03</accession>
<sequence>MFRLGGLLLAVVQDVLLCDHHVNAQGQGEKYRGCVPLFDRLACGGEGDDGGGYEHHDEAHEPLFSHFHCPRLLPKASS</sequence>
<proteinExistence type="predicted"/>
<name>A0A644YK03_9ZZZZ</name>
<protein>
    <submittedName>
        <fullName evidence="1">Uncharacterized protein</fullName>
    </submittedName>
</protein>
<comment type="caution">
    <text evidence="1">The sequence shown here is derived from an EMBL/GenBank/DDBJ whole genome shotgun (WGS) entry which is preliminary data.</text>
</comment>
<reference evidence="1" key="1">
    <citation type="submission" date="2019-08" db="EMBL/GenBank/DDBJ databases">
        <authorList>
            <person name="Kucharzyk K."/>
            <person name="Murdoch R.W."/>
            <person name="Higgins S."/>
            <person name="Loffler F."/>
        </authorList>
    </citation>
    <scope>NUCLEOTIDE SEQUENCE</scope>
</reference>
<dbReference type="AlphaFoldDB" id="A0A644YK03"/>
<dbReference type="EMBL" id="VSSQ01005195">
    <property type="protein sequence ID" value="MPM28221.1"/>
    <property type="molecule type" value="Genomic_DNA"/>
</dbReference>
<organism evidence="1">
    <name type="scientific">bioreactor metagenome</name>
    <dbReference type="NCBI Taxonomy" id="1076179"/>
    <lineage>
        <taxon>unclassified sequences</taxon>
        <taxon>metagenomes</taxon>
        <taxon>ecological metagenomes</taxon>
    </lineage>
</organism>
<gene>
    <name evidence="1" type="ORF">SDC9_74740</name>
</gene>